<feature type="transmembrane region" description="Helical" evidence="2">
    <location>
        <begin position="432"/>
        <end position="450"/>
    </location>
</feature>
<evidence type="ECO:0000313" key="3">
    <source>
        <dbReference type="EMBL" id="KAL2045140.1"/>
    </source>
</evidence>
<dbReference type="EMBL" id="JBHFEH010000158">
    <property type="protein sequence ID" value="KAL2045140.1"/>
    <property type="molecule type" value="Genomic_DNA"/>
</dbReference>
<organism evidence="3 4">
    <name type="scientific">Lepraria finkii</name>
    <dbReference type="NCBI Taxonomy" id="1340010"/>
    <lineage>
        <taxon>Eukaryota</taxon>
        <taxon>Fungi</taxon>
        <taxon>Dikarya</taxon>
        <taxon>Ascomycota</taxon>
        <taxon>Pezizomycotina</taxon>
        <taxon>Lecanoromycetes</taxon>
        <taxon>OSLEUM clade</taxon>
        <taxon>Lecanoromycetidae</taxon>
        <taxon>Lecanorales</taxon>
        <taxon>Lecanorineae</taxon>
        <taxon>Stereocaulaceae</taxon>
        <taxon>Lepraria</taxon>
    </lineage>
</organism>
<evidence type="ECO:0000313" key="4">
    <source>
        <dbReference type="Proteomes" id="UP001590951"/>
    </source>
</evidence>
<sequence length="656" mass="74147">MAVQLPHCQNIDPRPEYNCSDPFPNCSSLEGFNFGILWNYTTNVYNSCKRDPRLYGTSGVIKASKASLALTQKACVAVTGGGWKTYPRADIWARLVSWKFPLLQLIAIFPRPPLSVPVESFAVVHLLGDPIDTLANLLDKLSRCQHWAEHWQNHDLPNSENQGESWRALTLITDAYAEWEEDEAAVNALKQIIQEFGSEPELKRIISLTANAIAADRATSWLPMIAAQVLFVTSIGISIFRTVDVANSKSSTFNTTIFINVEVWGIAFSALYFWIIPTVIFGCSIGVSQTEATIPRQLKRFKDDLIRFRPSIAAIGLPDTSSEDKVEAKKHKLKRKFRGGIYSWQPSRYRSQIKSPNRAQDQILPRPDVNGHNQEAFPQPRNENAQVGKRGPPNFHDPIFACLIVISGAVTAFIMTLLVPPGGWNCRHNAEVAIELAWIVSALLDLFFNWCFSLEGRERRLFLCTFMKDVVFALATVAGILLTVWGVLNQCRCYTNWGRTGLALPQAPHVDKVLLDRINWYIAIPSIGIFAQLFLVPLWLCWRRGCALRVYIQRDDDQSNFPKLLKVCGKRLKGMIPWKGRENAAVHRTDTDSFGTGSNQDRDPSNDVHLQIQNQGQQQQKQQQQQQQQVLEPRQRAQQRRSEGFTEFSNSATRRA</sequence>
<feature type="transmembrane region" description="Helical" evidence="2">
    <location>
        <begin position="221"/>
        <end position="243"/>
    </location>
</feature>
<keyword evidence="2" id="KW-0472">Membrane</keyword>
<feature type="transmembrane region" description="Helical" evidence="2">
    <location>
        <begin position="518"/>
        <end position="542"/>
    </location>
</feature>
<reference evidence="3 4" key="1">
    <citation type="submission" date="2024-09" db="EMBL/GenBank/DDBJ databases">
        <title>Rethinking Asexuality: The Enigmatic Case of Functional Sexual Genes in Lepraria (Stereocaulaceae).</title>
        <authorList>
            <person name="Doellman M."/>
            <person name="Sun Y."/>
            <person name="Barcenas-Pena A."/>
            <person name="Lumbsch H.T."/>
            <person name="Grewe F."/>
        </authorList>
    </citation>
    <scope>NUCLEOTIDE SEQUENCE [LARGE SCALE GENOMIC DNA]</scope>
    <source>
        <strain evidence="3 4">Grewe 0041</strain>
    </source>
</reference>
<feature type="compositionally biased region" description="Polar residues" evidence="1">
    <location>
        <begin position="647"/>
        <end position="656"/>
    </location>
</feature>
<feature type="transmembrane region" description="Helical" evidence="2">
    <location>
        <begin position="470"/>
        <end position="488"/>
    </location>
</feature>
<evidence type="ECO:0000256" key="1">
    <source>
        <dbReference type="SAM" id="MobiDB-lite"/>
    </source>
</evidence>
<keyword evidence="2" id="KW-1133">Transmembrane helix</keyword>
<accession>A0ABR4AHB7</accession>
<feature type="region of interest" description="Disordered" evidence="1">
    <location>
        <begin position="352"/>
        <end position="387"/>
    </location>
</feature>
<feature type="region of interest" description="Disordered" evidence="1">
    <location>
        <begin position="589"/>
        <end position="656"/>
    </location>
</feature>
<comment type="caution">
    <text evidence="3">The sequence shown here is derived from an EMBL/GenBank/DDBJ whole genome shotgun (WGS) entry which is preliminary data.</text>
</comment>
<feature type="transmembrane region" description="Helical" evidence="2">
    <location>
        <begin position="399"/>
        <end position="420"/>
    </location>
</feature>
<evidence type="ECO:0000256" key="2">
    <source>
        <dbReference type="SAM" id="Phobius"/>
    </source>
</evidence>
<proteinExistence type="predicted"/>
<gene>
    <name evidence="3" type="ORF">ABVK25_012195</name>
</gene>
<feature type="transmembrane region" description="Helical" evidence="2">
    <location>
        <begin position="263"/>
        <end position="287"/>
    </location>
</feature>
<dbReference type="Proteomes" id="UP001590951">
    <property type="component" value="Unassembled WGS sequence"/>
</dbReference>
<keyword evidence="2" id="KW-0812">Transmembrane</keyword>
<protein>
    <submittedName>
        <fullName evidence="3">Uncharacterized protein</fullName>
    </submittedName>
</protein>
<keyword evidence="4" id="KW-1185">Reference proteome</keyword>
<feature type="compositionally biased region" description="Low complexity" evidence="1">
    <location>
        <begin position="611"/>
        <end position="632"/>
    </location>
</feature>
<name>A0ABR4AHB7_9LECA</name>